<dbReference type="PATRIC" id="fig|1304275.5.peg.2508"/>
<dbReference type="FunFam" id="1.10.287.180:FF:000001">
    <property type="entry name" value="Transcription elongation factor GreA"/>
    <property type="match status" value="1"/>
</dbReference>
<dbReference type="Pfam" id="PF01272">
    <property type="entry name" value="GreA_GreB"/>
    <property type="match status" value="1"/>
</dbReference>
<evidence type="ECO:0000313" key="13">
    <source>
        <dbReference type="Proteomes" id="UP000028302"/>
    </source>
</evidence>
<dbReference type="SUPFAM" id="SSF46557">
    <property type="entry name" value="GreA transcript cleavage protein, N-terminal domain"/>
    <property type="match status" value="1"/>
</dbReference>
<keyword evidence="5 8" id="KW-0804">Transcription</keyword>
<dbReference type="InterPro" id="IPR036953">
    <property type="entry name" value="GreA/GreB_C_sf"/>
</dbReference>
<comment type="similarity">
    <text evidence="1 8 9">Belongs to the GreA/GreB family.</text>
</comment>
<dbReference type="eggNOG" id="COG0782">
    <property type="taxonomic scope" value="Bacteria"/>
</dbReference>
<keyword evidence="12" id="KW-0648">Protein biosynthesis</keyword>
<dbReference type="OrthoDB" id="9808774at2"/>
<dbReference type="GO" id="GO:0070063">
    <property type="term" value="F:RNA polymerase binding"/>
    <property type="evidence" value="ECO:0007669"/>
    <property type="project" value="InterPro"/>
</dbReference>
<gene>
    <name evidence="8" type="primary">greA</name>
    <name evidence="12" type="ORF">C41B8_12295</name>
</gene>
<dbReference type="NCBIfam" id="NF001263">
    <property type="entry name" value="PRK00226.1-4"/>
    <property type="match status" value="1"/>
</dbReference>
<evidence type="ECO:0000313" key="12">
    <source>
        <dbReference type="EMBL" id="KEZ76973.1"/>
    </source>
</evidence>
<evidence type="ECO:0000256" key="1">
    <source>
        <dbReference type="ARBA" id="ARBA00008213"/>
    </source>
</evidence>
<evidence type="ECO:0000256" key="5">
    <source>
        <dbReference type="ARBA" id="ARBA00023163"/>
    </source>
</evidence>
<evidence type="ECO:0000256" key="7">
    <source>
        <dbReference type="ARBA" id="ARBA00030776"/>
    </source>
</evidence>
<keyword evidence="4 8" id="KW-0238">DNA-binding</keyword>
<dbReference type="NCBIfam" id="NF001261">
    <property type="entry name" value="PRK00226.1-2"/>
    <property type="match status" value="1"/>
</dbReference>
<dbReference type="SUPFAM" id="SSF54534">
    <property type="entry name" value="FKBP-like"/>
    <property type="match status" value="1"/>
</dbReference>
<evidence type="ECO:0000259" key="10">
    <source>
        <dbReference type="Pfam" id="PF01272"/>
    </source>
</evidence>
<proteinExistence type="inferred from homology"/>
<dbReference type="STRING" id="1304275.C41B8_12295"/>
<dbReference type="PROSITE" id="PS00830">
    <property type="entry name" value="GREAB_2"/>
    <property type="match status" value="1"/>
</dbReference>
<feature type="domain" description="Transcription elongation factor GreA/GreB C-terminal" evidence="10">
    <location>
        <begin position="84"/>
        <end position="159"/>
    </location>
</feature>
<evidence type="ECO:0000259" key="11">
    <source>
        <dbReference type="Pfam" id="PF03449"/>
    </source>
</evidence>
<keyword evidence="3 8" id="KW-0805">Transcription regulation</keyword>
<evidence type="ECO:0000256" key="8">
    <source>
        <dbReference type="HAMAP-Rule" id="MF_00105"/>
    </source>
</evidence>
<dbReference type="InterPro" id="IPR023459">
    <property type="entry name" value="Tscrpt_elong_fac_GreA/B_fam"/>
</dbReference>
<dbReference type="Gene3D" id="1.10.287.180">
    <property type="entry name" value="Transcription elongation factor, GreA/GreB, N-terminal domain"/>
    <property type="match status" value="1"/>
</dbReference>
<evidence type="ECO:0000256" key="9">
    <source>
        <dbReference type="RuleBase" id="RU000556"/>
    </source>
</evidence>
<dbReference type="InterPro" id="IPR006359">
    <property type="entry name" value="Tscrpt_elong_fac_GreA"/>
</dbReference>
<protein>
    <recommendedName>
        <fullName evidence="2 8">Transcription elongation factor GreA</fullName>
    </recommendedName>
    <alternativeName>
        <fullName evidence="7 8">Transcript cleavage factor GreA</fullName>
    </alternativeName>
</protein>
<dbReference type="InterPro" id="IPR028624">
    <property type="entry name" value="Tscrpt_elong_fac_GreA/B"/>
</dbReference>
<organism evidence="12 13">
    <name type="scientific">Salinisphaera hydrothermalis (strain C41B8)</name>
    <dbReference type="NCBI Taxonomy" id="1304275"/>
    <lineage>
        <taxon>Bacteria</taxon>
        <taxon>Pseudomonadati</taxon>
        <taxon>Pseudomonadota</taxon>
        <taxon>Gammaproteobacteria</taxon>
        <taxon>Salinisphaerales</taxon>
        <taxon>Salinisphaeraceae</taxon>
        <taxon>Salinisphaera</taxon>
    </lineage>
</organism>
<evidence type="ECO:0000256" key="3">
    <source>
        <dbReference type="ARBA" id="ARBA00023015"/>
    </source>
</evidence>
<keyword evidence="12" id="KW-0251">Elongation factor</keyword>
<dbReference type="PROSITE" id="PS00829">
    <property type="entry name" value="GREAB_1"/>
    <property type="match status" value="1"/>
</dbReference>
<dbReference type="RefSeq" id="WP_037338618.1">
    <property type="nucleotide sequence ID" value="NZ_APNK01000019.1"/>
</dbReference>
<dbReference type="InterPro" id="IPR018151">
    <property type="entry name" value="TF_GreA/GreB_CS"/>
</dbReference>
<dbReference type="GO" id="GO:0003677">
    <property type="term" value="F:DNA binding"/>
    <property type="evidence" value="ECO:0007669"/>
    <property type="project" value="UniProtKB-UniRule"/>
</dbReference>
<dbReference type="GO" id="GO:0006354">
    <property type="term" value="P:DNA-templated transcription elongation"/>
    <property type="evidence" value="ECO:0007669"/>
    <property type="project" value="TreeGrafter"/>
</dbReference>
<dbReference type="PANTHER" id="PTHR30437">
    <property type="entry name" value="TRANSCRIPTION ELONGATION FACTOR GREA"/>
    <property type="match status" value="1"/>
</dbReference>
<dbReference type="HAMAP" id="MF_00105">
    <property type="entry name" value="GreA_GreB"/>
    <property type="match status" value="1"/>
</dbReference>
<dbReference type="InterPro" id="IPR022691">
    <property type="entry name" value="Tscrpt_elong_fac_GreA/B_N"/>
</dbReference>
<dbReference type="NCBIfam" id="NF001264">
    <property type="entry name" value="PRK00226.1-5"/>
    <property type="match status" value="1"/>
</dbReference>
<evidence type="ECO:0000256" key="4">
    <source>
        <dbReference type="ARBA" id="ARBA00023125"/>
    </source>
</evidence>
<evidence type="ECO:0000256" key="2">
    <source>
        <dbReference type="ARBA" id="ARBA00013729"/>
    </source>
</evidence>
<sequence length="160" mass="17375">MDRTPLTESGAKALREELERLKKTERPRIVAAIEEARAHGDLKENAEYHAAKEEQSFNEGRIAEVESKLASAQIVDVAKAGAQANGRIIFGATVDLADEDSGDELTYQIVGEDEADIKKGLLSFASPIARALIGKSEGDVVDVEVPGGKRTLEVVEVRYR</sequence>
<reference evidence="12 13" key="1">
    <citation type="submission" date="2013-03" db="EMBL/GenBank/DDBJ databases">
        <title>Salinisphaera hydrothermalis C41B8 Genome Sequencing.</title>
        <authorList>
            <person name="Li C."/>
            <person name="Lai Q."/>
            <person name="Shao Z."/>
        </authorList>
    </citation>
    <scope>NUCLEOTIDE SEQUENCE [LARGE SCALE GENOMIC DNA]</scope>
    <source>
        <strain evidence="12 13">C41B8</strain>
    </source>
</reference>
<dbReference type="GO" id="GO:0003746">
    <property type="term" value="F:translation elongation factor activity"/>
    <property type="evidence" value="ECO:0007669"/>
    <property type="project" value="UniProtKB-KW"/>
</dbReference>
<comment type="caution">
    <text evidence="12">The sequence shown here is derived from an EMBL/GenBank/DDBJ whole genome shotgun (WGS) entry which is preliminary data.</text>
</comment>
<dbReference type="NCBIfam" id="TIGR01462">
    <property type="entry name" value="greA"/>
    <property type="match status" value="1"/>
</dbReference>
<dbReference type="Pfam" id="PF03449">
    <property type="entry name" value="GreA_GreB_N"/>
    <property type="match status" value="1"/>
</dbReference>
<dbReference type="EMBL" id="APNK01000019">
    <property type="protein sequence ID" value="KEZ76973.1"/>
    <property type="molecule type" value="Genomic_DNA"/>
</dbReference>
<dbReference type="GO" id="GO:0032784">
    <property type="term" value="P:regulation of DNA-templated transcription elongation"/>
    <property type="evidence" value="ECO:0007669"/>
    <property type="project" value="UniProtKB-UniRule"/>
</dbReference>
<dbReference type="PANTHER" id="PTHR30437:SF4">
    <property type="entry name" value="TRANSCRIPTION ELONGATION FACTOR GREA"/>
    <property type="match status" value="1"/>
</dbReference>
<dbReference type="AlphaFoldDB" id="A0A084IJT9"/>
<dbReference type="Gene3D" id="3.10.50.30">
    <property type="entry name" value="Transcription elongation factor, GreA/GreB, C-terminal domain"/>
    <property type="match status" value="1"/>
</dbReference>
<name>A0A084IJT9_SALHC</name>
<dbReference type="InterPro" id="IPR001437">
    <property type="entry name" value="Tscrpt_elong_fac_GreA/B_C"/>
</dbReference>
<dbReference type="Proteomes" id="UP000028302">
    <property type="component" value="Unassembled WGS sequence"/>
</dbReference>
<dbReference type="FunFam" id="3.10.50.30:FF:000001">
    <property type="entry name" value="Transcription elongation factor GreA"/>
    <property type="match status" value="1"/>
</dbReference>
<dbReference type="PIRSF" id="PIRSF006092">
    <property type="entry name" value="GreA_GreB"/>
    <property type="match status" value="1"/>
</dbReference>
<feature type="domain" description="Transcription elongation factor GreA/GreB N-terminal" evidence="11">
    <location>
        <begin position="5"/>
        <end position="74"/>
    </location>
</feature>
<keyword evidence="13" id="KW-1185">Reference proteome</keyword>
<dbReference type="InterPro" id="IPR036805">
    <property type="entry name" value="Tscrpt_elong_fac_GreA/B_N_sf"/>
</dbReference>
<accession>A0A084IJT9</accession>
<evidence type="ECO:0000256" key="6">
    <source>
        <dbReference type="ARBA" id="ARBA00024916"/>
    </source>
</evidence>
<comment type="function">
    <text evidence="6 8 9">Necessary for efficient RNA polymerase transcription elongation past template-encoded arresting sites. The arresting sites in DNA have the property of trapping a certain fraction of elongating RNA polymerases that pass through, resulting in locked ternary complexes. Cleavage of the nascent transcript by cleavage factors such as GreA or GreB allows the resumption of elongation from the new 3'terminus. GreA releases sequences of 2 to 3 nucleotides.</text>
</comment>